<dbReference type="KEGG" id="seds:AAY24_07860"/>
<dbReference type="InterPro" id="IPR020013">
    <property type="entry name" value="Flagellar_FlgE/F/G"/>
</dbReference>
<evidence type="ECO:0000259" key="7">
    <source>
        <dbReference type="Pfam" id="PF06429"/>
    </source>
</evidence>
<evidence type="ECO:0000256" key="5">
    <source>
        <dbReference type="RuleBase" id="RU362116"/>
    </source>
</evidence>
<dbReference type="PATRIC" id="fig|1543721.4.peg.1628"/>
<feature type="domain" description="Flagellar hook protein FlgE/F/G-like D1" evidence="9">
    <location>
        <begin position="83"/>
        <end position="147"/>
    </location>
</feature>
<comment type="subcellular location">
    <subcellularLocation>
        <location evidence="1 5">Bacterial flagellum basal body</location>
    </subcellularLocation>
</comment>
<name>A0A0F7JYE5_9GAMM</name>
<organism evidence="10 11">
    <name type="scientific">Sedimenticola thiotaurini</name>
    <dbReference type="NCBI Taxonomy" id="1543721"/>
    <lineage>
        <taxon>Bacteria</taxon>
        <taxon>Pseudomonadati</taxon>
        <taxon>Pseudomonadota</taxon>
        <taxon>Gammaproteobacteria</taxon>
        <taxon>Chromatiales</taxon>
        <taxon>Sedimenticolaceae</taxon>
        <taxon>Sedimenticola</taxon>
    </lineage>
</organism>
<dbReference type="GO" id="GO:0009424">
    <property type="term" value="C:bacterial-type flagellum hook"/>
    <property type="evidence" value="ECO:0007669"/>
    <property type="project" value="TreeGrafter"/>
</dbReference>
<dbReference type="AlphaFoldDB" id="A0A0F7JYE5"/>
<dbReference type="NCBIfam" id="NF004238">
    <property type="entry name" value="PRK05682.1-1"/>
    <property type="match status" value="1"/>
</dbReference>
<evidence type="ECO:0000256" key="3">
    <source>
        <dbReference type="ARBA" id="ARBA00019015"/>
    </source>
</evidence>
<dbReference type="InterPro" id="IPR010930">
    <property type="entry name" value="Flg_bb/hook_C_dom"/>
</dbReference>
<evidence type="ECO:0000256" key="1">
    <source>
        <dbReference type="ARBA" id="ARBA00004117"/>
    </source>
</evidence>
<evidence type="ECO:0000313" key="10">
    <source>
        <dbReference type="EMBL" id="AKH20279.1"/>
    </source>
</evidence>
<dbReference type="PANTHER" id="PTHR30435:SF1">
    <property type="entry name" value="FLAGELLAR HOOK PROTEIN FLGE"/>
    <property type="match status" value="1"/>
</dbReference>
<reference evidence="10 11" key="1">
    <citation type="journal article" date="2015" name="Genome Announc.">
        <title>Complete Genome Sequence of Sedimenticola thiotaurini Strain SIP-G1, a Polyphosphate- and Polyhydroxyalkanoate-Accumulating Sulfur-Oxidizing Gammaproteobacterium Isolated from Salt Marsh Sediments.</title>
        <authorList>
            <person name="Flood B.E."/>
            <person name="Jones D.S."/>
            <person name="Bailey J.V."/>
        </authorList>
    </citation>
    <scope>NUCLEOTIDE SEQUENCE [LARGE SCALE GENOMIC DNA]</scope>
    <source>
        <strain evidence="10 11">SIP-G1</strain>
    </source>
</reference>
<comment type="function">
    <text evidence="5">A flexible structure which links the flagellar filament to the drive apparatus in the basal body.</text>
</comment>
<dbReference type="RefSeq" id="WP_046859214.1">
    <property type="nucleotide sequence ID" value="NZ_CP011412.1"/>
</dbReference>
<dbReference type="Pfam" id="PF06429">
    <property type="entry name" value="Flg_bbr_C"/>
    <property type="match status" value="1"/>
</dbReference>
<dbReference type="GO" id="GO:0071978">
    <property type="term" value="P:bacterial-type flagellum-dependent swarming motility"/>
    <property type="evidence" value="ECO:0007669"/>
    <property type="project" value="TreeGrafter"/>
</dbReference>
<feature type="domain" description="Flagellar basal-body/hook protein C-terminal" evidence="7">
    <location>
        <begin position="381"/>
        <end position="426"/>
    </location>
</feature>
<dbReference type="SUPFAM" id="SSF117143">
    <property type="entry name" value="Flagellar hook protein flgE"/>
    <property type="match status" value="1"/>
</dbReference>
<dbReference type="InterPro" id="IPR053967">
    <property type="entry name" value="LlgE_F_G-like_D1"/>
</dbReference>
<keyword evidence="11" id="KW-1185">Reference proteome</keyword>
<evidence type="ECO:0000256" key="4">
    <source>
        <dbReference type="ARBA" id="ARBA00023143"/>
    </source>
</evidence>
<dbReference type="PANTHER" id="PTHR30435">
    <property type="entry name" value="FLAGELLAR PROTEIN"/>
    <property type="match status" value="1"/>
</dbReference>
<evidence type="ECO:0000259" key="6">
    <source>
        <dbReference type="Pfam" id="PF00460"/>
    </source>
</evidence>
<gene>
    <name evidence="10" type="ORF">AAY24_07860</name>
</gene>
<protein>
    <recommendedName>
        <fullName evidence="3 5">Flagellar hook protein FlgE</fullName>
    </recommendedName>
</protein>
<dbReference type="NCBIfam" id="TIGR03506">
    <property type="entry name" value="FlgEFG_subfam"/>
    <property type="match status" value="1"/>
</dbReference>
<proteinExistence type="inferred from homology"/>
<keyword evidence="10" id="KW-0282">Flagellum</keyword>
<feature type="domain" description="Flagellar hook protein FlgE D2" evidence="8">
    <location>
        <begin position="163"/>
        <end position="308"/>
    </location>
</feature>
<dbReference type="InterPro" id="IPR011491">
    <property type="entry name" value="FlgE_D2"/>
</dbReference>
<dbReference type="InterPro" id="IPR037058">
    <property type="entry name" value="Falgellar_hook_FlgE_sf"/>
</dbReference>
<evidence type="ECO:0000259" key="8">
    <source>
        <dbReference type="Pfam" id="PF07559"/>
    </source>
</evidence>
<dbReference type="InterPro" id="IPR001444">
    <property type="entry name" value="Flag_bb_rod_N"/>
</dbReference>
<dbReference type="Pfam" id="PF07559">
    <property type="entry name" value="FlgE_D2"/>
    <property type="match status" value="1"/>
</dbReference>
<feature type="domain" description="Flagellar basal body rod protein N-terminal" evidence="6">
    <location>
        <begin position="3"/>
        <end position="33"/>
    </location>
</feature>
<comment type="similarity">
    <text evidence="2 5">Belongs to the flagella basal body rod proteins family.</text>
</comment>
<keyword evidence="10" id="KW-0966">Cell projection</keyword>
<dbReference type="InterPro" id="IPR037925">
    <property type="entry name" value="FlgE/F/G-like"/>
</dbReference>
<evidence type="ECO:0000259" key="9">
    <source>
        <dbReference type="Pfam" id="PF22692"/>
    </source>
</evidence>
<keyword evidence="10" id="KW-0969">Cilium</keyword>
<evidence type="ECO:0000256" key="2">
    <source>
        <dbReference type="ARBA" id="ARBA00009677"/>
    </source>
</evidence>
<keyword evidence="4 5" id="KW-0975">Bacterial flagellum</keyword>
<evidence type="ECO:0000313" key="11">
    <source>
        <dbReference type="Proteomes" id="UP000034410"/>
    </source>
</evidence>
<dbReference type="GO" id="GO:0009425">
    <property type="term" value="C:bacterial-type flagellum basal body"/>
    <property type="evidence" value="ECO:0007669"/>
    <property type="project" value="UniProtKB-SubCell"/>
</dbReference>
<dbReference type="Proteomes" id="UP000034410">
    <property type="component" value="Chromosome"/>
</dbReference>
<dbReference type="GO" id="GO:0005829">
    <property type="term" value="C:cytosol"/>
    <property type="evidence" value="ECO:0007669"/>
    <property type="project" value="TreeGrafter"/>
</dbReference>
<dbReference type="EMBL" id="CP011412">
    <property type="protein sequence ID" value="AKH20279.1"/>
    <property type="molecule type" value="Genomic_DNA"/>
</dbReference>
<accession>A0A0F7JYE5</accession>
<sequence>MPFRIALSGLDAASTDLEVTGHNIANAATNGFKQSRAEFADIYANSIQDVSATAAGRGVRVSRVAQQFSQGNVDFTSNSLDLALNGEGFFTLQDSTGNTTYTRAGAYTVDRDGYVVNHANERLQVFAPIGNTGNFNTGATTDLQLPTLSGAPSATTSANVSLNLDSSVTAMPAATLFDPTIATSYDNSTSTTVYDSQGTAHTMTMYFRKSDAAANQWNVYTTVDGNIVTPTASSTTAPSSAAFPSATVNFDTAGALVAGSGSVSATGTLAFNPFAITGADPLSLTFDLNNSTQFGSVFSVNDLTQDGYAPGRLSGVDVDNTGVVSATFTNGQSTALGKLALAKFNNPQGLSQQGDTSWAETYASGDVQMGEAGTSNFGLVQSGGLENSNVDIAEQLVNLITAQRNYQANAQVITTADTVTQTIINIR</sequence>
<dbReference type="Gene3D" id="2.60.98.20">
    <property type="entry name" value="Flagellar hook protein FlgE"/>
    <property type="match status" value="1"/>
</dbReference>
<dbReference type="OrthoDB" id="8578401at2"/>
<dbReference type="Pfam" id="PF00460">
    <property type="entry name" value="Flg_bb_rod"/>
    <property type="match status" value="1"/>
</dbReference>
<dbReference type="Pfam" id="PF22692">
    <property type="entry name" value="LlgE_F_G_D1"/>
    <property type="match status" value="1"/>
</dbReference>